<dbReference type="PANTHER" id="PTHR10978">
    <property type="entry name" value="SUCCINATE DEHYDROGENASE CYTOCHROME B560 SUBUNIT"/>
    <property type="match status" value="1"/>
</dbReference>
<comment type="similarity">
    <text evidence="4">Belongs to the cytochrome b560 family.</text>
</comment>
<feature type="transmembrane region" description="Helical" evidence="13">
    <location>
        <begin position="40"/>
        <end position="60"/>
    </location>
</feature>
<dbReference type="SUPFAM" id="SSF81343">
    <property type="entry name" value="Fumarate reductase respiratory complex transmembrane subunits"/>
    <property type="match status" value="1"/>
</dbReference>
<evidence type="ECO:0000256" key="12">
    <source>
        <dbReference type="ARBA" id="ARBA00025912"/>
    </source>
</evidence>
<evidence type="ECO:0000313" key="14">
    <source>
        <dbReference type="EMBL" id="MCS0591258.1"/>
    </source>
</evidence>
<evidence type="ECO:0000313" key="15">
    <source>
        <dbReference type="Proteomes" id="UP001205560"/>
    </source>
</evidence>
<sequence>MSEAVREAQKKGRPVIRNVDFGDITYRGYYKQPPSAIVSILHRVSGAGLFLFLPFLLWLLQESLRSEISFAHFAGVVSHPFTKIIILGLSWAYLHHFTAGVRHLFMDNHIALDKDDSQRTARWVLTISLVLTLLVALKLFGVF</sequence>
<keyword evidence="6" id="KW-0349">Heme</keyword>
<dbReference type="Gene3D" id="1.20.1300.10">
    <property type="entry name" value="Fumarate reductase/succinate dehydrogenase, transmembrane subunit"/>
    <property type="match status" value="1"/>
</dbReference>
<evidence type="ECO:0000256" key="3">
    <source>
        <dbReference type="ARBA" id="ARBA00004370"/>
    </source>
</evidence>
<dbReference type="InterPro" id="IPR014314">
    <property type="entry name" value="Succ_DH_cytb556"/>
</dbReference>
<keyword evidence="15" id="KW-1185">Reference proteome</keyword>
<evidence type="ECO:0000256" key="9">
    <source>
        <dbReference type="ARBA" id="ARBA00022989"/>
    </source>
</evidence>
<dbReference type="PANTHER" id="PTHR10978:SF5">
    <property type="entry name" value="SUCCINATE DEHYDROGENASE CYTOCHROME B560 SUBUNIT, MITOCHONDRIAL"/>
    <property type="match status" value="1"/>
</dbReference>
<keyword evidence="11 13" id="KW-0472">Membrane</keyword>
<gene>
    <name evidence="14" type="primary">sdhC</name>
    <name evidence="14" type="ORF">NX782_18880</name>
</gene>
<evidence type="ECO:0000256" key="7">
    <source>
        <dbReference type="ARBA" id="ARBA00022692"/>
    </source>
</evidence>
<dbReference type="InterPro" id="IPR034804">
    <property type="entry name" value="SQR/QFR_C/D"/>
</dbReference>
<protein>
    <recommendedName>
        <fullName evidence="5">Succinate dehydrogenase cytochrome b556 subunit</fullName>
    </recommendedName>
</protein>
<dbReference type="Proteomes" id="UP001205560">
    <property type="component" value="Unassembled WGS sequence"/>
</dbReference>
<name>A0ABT2AAM8_9BURK</name>
<dbReference type="RefSeq" id="WP_258847028.1">
    <property type="nucleotide sequence ID" value="NZ_JANUGX010000025.1"/>
</dbReference>
<evidence type="ECO:0000256" key="2">
    <source>
        <dbReference type="ARBA" id="ARBA00004050"/>
    </source>
</evidence>
<keyword evidence="7 13" id="KW-0812">Transmembrane</keyword>
<organism evidence="14 15">
    <name type="scientific">Massilia norwichensis</name>
    <dbReference type="NCBI Taxonomy" id="1442366"/>
    <lineage>
        <taxon>Bacteria</taxon>
        <taxon>Pseudomonadati</taxon>
        <taxon>Pseudomonadota</taxon>
        <taxon>Betaproteobacteria</taxon>
        <taxon>Burkholderiales</taxon>
        <taxon>Oxalobacteraceae</taxon>
        <taxon>Telluria group</taxon>
        <taxon>Massilia</taxon>
    </lineage>
</organism>
<dbReference type="NCBIfam" id="TIGR02970">
    <property type="entry name" value="succ_dehyd_cytB"/>
    <property type="match status" value="1"/>
</dbReference>
<feature type="transmembrane region" description="Helical" evidence="13">
    <location>
        <begin position="72"/>
        <end position="94"/>
    </location>
</feature>
<evidence type="ECO:0000256" key="11">
    <source>
        <dbReference type="ARBA" id="ARBA00023136"/>
    </source>
</evidence>
<accession>A0ABT2AAM8</accession>
<evidence type="ECO:0000256" key="10">
    <source>
        <dbReference type="ARBA" id="ARBA00023004"/>
    </source>
</evidence>
<evidence type="ECO:0000256" key="13">
    <source>
        <dbReference type="SAM" id="Phobius"/>
    </source>
</evidence>
<comment type="subcellular location">
    <subcellularLocation>
        <location evidence="3">Membrane</location>
    </subcellularLocation>
</comment>
<evidence type="ECO:0000256" key="1">
    <source>
        <dbReference type="ARBA" id="ARBA00001971"/>
    </source>
</evidence>
<dbReference type="CDD" id="cd03499">
    <property type="entry name" value="SQR_TypeC_SdhC"/>
    <property type="match status" value="1"/>
</dbReference>
<feature type="transmembrane region" description="Helical" evidence="13">
    <location>
        <begin position="121"/>
        <end position="140"/>
    </location>
</feature>
<dbReference type="EMBL" id="JANUGX010000025">
    <property type="protein sequence ID" value="MCS0591258.1"/>
    <property type="molecule type" value="Genomic_DNA"/>
</dbReference>
<comment type="cofactor">
    <cofactor evidence="1">
        <name>heme</name>
        <dbReference type="ChEBI" id="CHEBI:30413"/>
    </cofactor>
</comment>
<keyword evidence="8" id="KW-0479">Metal-binding</keyword>
<comment type="subunit">
    <text evidence="12">Part of an enzyme complex containing four subunits: a flavoprotein, an iron-sulfur protein, plus two membrane-anchoring proteins, SdhC and SdhD. The complex can form homotrimers.</text>
</comment>
<keyword evidence="9 13" id="KW-1133">Transmembrane helix</keyword>
<evidence type="ECO:0000256" key="4">
    <source>
        <dbReference type="ARBA" id="ARBA00007244"/>
    </source>
</evidence>
<dbReference type="InterPro" id="IPR000701">
    <property type="entry name" value="SuccDH_FuR_B_TM-su"/>
</dbReference>
<evidence type="ECO:0000256" key="6">
    <source>
        <dbReference type="ARBA" id="ARBA00022617"/>
    </source>
</evidence>
<dbReference type="Pfam" id="PF01127">
    <property type="entry name" value="Sdh_cyt"/>
    <property type="match status" value="1"/>
</dbReference>
<comment type="function">
    <text evidence="2">Membrane-anchoring subunit of succinate dehydrogenase (SDH).</text>
</comment>
<comment type="caution">
    <text evidence="14">The sequence shown here is derived from an EMBL/GenBank/DDBJ whole genome shotgun (WGS) entry which is preliminary data.</text>
</comment>
<reference evidence="14 15" key="1">
    <citation type="submission" date="2022-08" db="EMBL/GenBank/DDBJ databases">
        <title>Reclassification of Massilia species as members of the genera Telluria, Duganella, Pseudoduganella, Mokoshia gen. nov. and Zemynaea gen. nov. using orthogonal and non-orthogonal genome-based approaches.</title>
        <authorList>
            <person name="Bowman J.P."/>
        </authorList>
    </citation>
    <scope>NUCLEOTIDE SEQUENCE [LARGE SCALE GENOMIC DNA]</scope>
    <source>
        <strain evidence="14 15">LMG 28164</strain>
    </source>
</reference>
<keyword evidence="10" id="KW-0408">Iron</keyword>
<evidence type="ECO:0000256" key="8">
    <source>
        <dbReference type="ARBA" id="ARBA00022723"/>
    </source>
</evidence>
<evidence type="ECO:0000256" key="5">
    <source>
        <dbReference type="ARBA" id="ARBA00020076"/>
    </source>
</evidence>
<proteinExistence type="inferred from homology"/>